<organism evidence="1">
    <name type="scientific">Rhizophora mucronata</name>
    <name type="common">Asiatic mangrove</name>
    <dbReference type="NCBI Taxonomy" id="61149"/>
    <lineage>
        <taxon>Eukaryota</taxon>
        <taxon>Viridiplantae</taxon>
        <taxon>Streptophyta</taxon>
        <taxon>Embryophyta</taxon>
        <taxon>Tracheophyta</taxon>
        <taxon>Spermatophyta</taxon>
        <taxon>Magnoliopsida</taxon>
        <taxon>eudicotyledons</taxon>
        <taxon>Gunneridae</taxon>
        <taxon>Pentapetalae</taxon>
        <taxon>rosids</taxon>
        <taxon>fabids</taxon>
        <taxon>Malpighiales</taxon>
        <taxon>Rhizophoraceae</taxon>
        <taxon>Rhizophora</taxon>
    </lineage>
</organism>
<name>A0A2P2L6C8_RHIMU</name>
<sequence>MRMLMEQTPFFTSLGADPVAGWGLCLCHRCIGSVRTQLGRPRLSSKYPFVFCSD</sequence>
<proteinExistence type="predicted"/>
<evidence type="ECO:0000313" key="1">
    <source>
        <dbReference type="EMBL" id="MBX13501.1"/>
    </source>
</evidence>
<accession>A0A2P2L6C8</accession>
<dbReference type="AlphaFoldDB" id="A0A2P2L6C8"/>
<dbReference type="EMBL" id="GGEC01033017">
    <property type="protein sequence ID" value="MBX13501.1"/>
    <property type="molecule type" value="Transcribed_RNA"/>
</dbReference>
<protein>
    <submittedName>
        <fullName evidence="1">Pentatricopeptide repeat-containing protein At2g01860</fullName>
    </submittedName>
</protein>
<reference evidence="1" key="1">
    <citation type="submission" date="2018-02" db="EMBL/GenBank/DDBJ databases">
        <title>Rhizophora mucronata_Transcriptome.</title>
        <authorList>
            <person name="Meera S.P."/>
            <person name="Sreeshan A."/>
            <person name="Augustine A."/>
        </authorList>
    </citation>
    <scope>NUCLEOTIDE SEQUENCE</scope>
    <source>
        <tissue evidence="1">Leaf</tissue>
    </source>
</reference>